<dbReference type="RefSeq" id="WP_369943366.1">
    <property type="nucleotide sequence ID" value="NZ_JBCLUF010000062.1"/>
</dbReference>
<feature type="transmembrane region" description="Helical" evidence="1">
    <location>
        <begin position="12"/>
        <end position="29"/>
    </location>
</feature>
<sequence length="69" mass="8214">MKNTVRFRRTIYLGLIFLIGTLIGYWLGLTFDLFEVSLNSIFTIFCINAFYEILLLVRYLRGKKKTKRT</sequence>
<keyword evidence="1" id="KW-1133">Transmembrane helix</keyword>
<feature type="transmembrane region" description="Helical" evidence="1">
    <location>
        <begin position="41"/>
        <end position="60"/>
    </location>
</feature>
<gene>
    <name evidence="2" type="ORF">AALT52_10245</name>
</gene>
<accession>A0ABV4DUZ9</accession>
<organism evidence="2 3">
    <name type="scientific">Ligilactobacillus faecis</name>
    <dbReference type="NCBI Taxonomy" id="762833"/>
    <lineage>
        <taxon>Bacteria</taxon>
        <taxon>Bacillati</taxon>
        <taxon>Bacillota</taxon>
        <taxon>Bacilli</taxon>
        <taxon>Lactobacillales</taxon>
        <taxon>Lactobacillaceae</taxon>
        <taxon>Ligilactobacillus</taxon>
    </lineage>
</organism>
<reference evidence="2 3" key="1">
    <citation type="submission" date="2024-03" db="EMBL/GenBank/DDBJ databases">
        <title>Mouse gut bacterial collection (mGBC) of GemPharmatech.</title>
        <authorList>
            <person name="He Y."/>
            <person name="Dong L."/>
            <person name="Wu D."/>
            <person name="Gao X."/>
            <person name="Lin Z."/>
        </authorList>
    </citation>
    <scope>NUCLEOTIDE SEQUENCE [LARGE SCALE GENOMIC DNA]</scope>
    <source>
        <strain evidence="2 3">15-30</strain>
    </source>
</reference>
<comment type="caution">
    <text evidence="2">The sequence shown here is derived from an EMBL/GenBank/DDBJ whole genome shotgun (WGS) entry which is preliminary data.</text>
</comment>
<protein>
    <submittedName>
        <fullName evidence="2">Uncharacterized protein</fullName>
    </submittedName>
</protein>
<evidence type="ECO:0000313" key="3">
    <source>
        <dbReference type="Proteomes" id="UP001565236"/>
    </source>
</evidence>
<keyword evidence="1" id="KW-0812">Transmembrane</keyword>
<name>A0ABV4DUZ9_9LACO</name>
<proteinExistence type="predicted"/>
<evidence type="ECO:0000313" key="2">
    <source>
        <dbReference type="EMBL" id="MEY8663226.1"/>
    </source>
</evidence>
<evidence type="ECO:0000256" key="1">
    <source>
        <dbReference type="SAM" id="Phobius"/>
    </source>
</evidence>
<keyword evidence="1" id="KW-0472">Membrane</keyword>
<dbReference type="Proteomes" id="UP001565236">
    <property type="component" value="Unassembled WGS sequence"/>
</dbReference>
<keyword evidence="3" id="KW-1185">Reference proteome</keyword>
<dbReference type="EMBL" id="JBCLUF010000062">
    <property type="protein sequence ID" value="MEY8663226.1"/>
    <property type="molecule type" value="Genomic_DNA"/>
</dbReference>